<evidence type="ECO:0000313" key="2">
    <source>
        <dbReference type="EMBL" id="JAN34750.1"/>
    </source>
</evidence>
<sequence length="946" mass="108318">MGYRVSYCMLLNTKSIFSKTAVRSYRNNLFALKTFHRTLSICERNPKFTTSSFSISAEVAEDFFYKHGFKGKKLINEFNYNSYDKETVNYHTRLYPRIQVDDDPLLEALVKASTIEQVFGLIKEQPLNVKYASQAIATLWNLKKGYYNVTSNTESTNKDFIQVVKSHPQFWIAVDCVVKSASLLSDDTLTSMLLYLRKFQISMMEPSLQSLLCTALTRVKTFPLDSLAKWCLFSSTPNHGGRLMLPAALPAFHRHVNHCQSLTDLEMLSVCFVAIAPVVDKNGPTARIFIDHIIHLLDTNVLNQDTPLAALVGVLRALYQVAKSNPLSSCASIRILYLLQDSHLINNPSSMVYFDAIRRSWEAVNEPIGLVRKIENIVCSWLEKLDIQIEHINLLSHVSHIQDASSGRKKQLERHLMRILEKEQPIAIEPYLKQIFRIIRSSKMSDIKLVDLYWNRVLQSLARRLGNKEEFVALLLDAAQWYMFFNNNLGGTYRSSNFENEILKWMDGMMNGDWSQPVQNVRFFCRLAAFVLAYGGHPTATGLLEKLVDIEEQLTIQDIFYISRGIQLARHWLRRPQLHFSQRDTGDLTLMLDRRSAFLLSSPASSTLSLTTTILHAALYRNAESYGSALPLNEAGLRECETRLNELTARVIRDLIFFLDRFRYLQFPIMDAIVDYALKKHEHLGPSLLVNIFVLCFNLGYSSKNLELLAPITSQSLESKENGMFGLFVLEASLALILSNRLSIKLVNEIFTVQFLDKLDLEVAACYSKATYPARVRRTLMELNRSVCIDMPEAGVPWFHEKYCQEQIHTNPPTSTNFHVDIHHCLVQILGNSNLIERWTYSPYYHLIDFELHLNENGQPVVPSANKSKMSNGREEKIAILALLPSLFTTNYGYLMGLSLLRQRQLEILGYRVVGIPHHHWNSLALSTTQAKSSYLKQKLFRQHNV</sequence>
<keyword evidence="2" id="KW-0418">Kinase</keyword>
<protein>
    <submittedName>
        <fullName evidence="2">FAST kinase domain-containing protein</fullName>
    </submittedName>
</protein>
<name>A0A0P6EQ86_9CRUS</name>
<evidence type="ECO:0000259" key="1">
    <source>
        <dbReference type="PROSITE" id="PS51286"/>
    </source>
</evidence>
<feature type="domain" description="RAP" evidence="1">
    <location>
        <begin position="878"/>
        <end position="938"/>
    </location>
</feature>
<dbReference type="Pfam" id="PF08373">
    <property type="entry name" value="RAP"/>
    <property type="match status" value="1"/>
</dbReference>
<dbReference type="Pfam" id="PF08368">
    <property type="entry name" value="FAST_2"/>
    <property type="match status" value="1"/>
</dbReference>
<dbReference type="AlphaFoldDB" id="A0A0P6EQ86"/>
<dbReference type="OrthoDB" id="385235at2759"/>
<dbReference type="SMART" id="SM00952">
    <property type="entry name" value="RAP"/>
    <property type="match status" value="1"/>
</dbReference>
<organism evidence="2">
    <name type="scientific">Daphnia magna</name>
    <dbReference type="NCBI Taxonomy" id="35525"/>
    <lineage>
        <taxon>Eukaryota</taxon>
        <taxon>Metazoa</taxon>
        <taxon>Ecdysozoa</taxon>
        <taxon>Arthropoda</taxon>
        <taxon>Crustacea</taxon>
        <taxon>Branchiopoda</taxon>
        <taxon>Diplostraca</taxon>
        <taxon>Cladocera</taxon>
        <taxon>Anomopoda</taxon>
        <taxon>Daphniidae</taxon>
        <taxon>Daphnia</taxon>
    </lineage>
</organism>
<dbReference type="EMBL" id="GDIQ01059987">
    <property type="protein sequence ID" value="JAN34750.1"/>
    <property type="molecule type" value="Transcribed_RNA"/>
</dbReference>
<keyword evidence="2" id="KW-0808">Transferase</keyword>
<dbReference type="GO" id="GO:0016301">
    <property type="term" value="F:kinase activity"/>
    <property type="evidence" value="ECO:0007669"/>
    <property type="project" value="UniProtKB-KW"/>
</dbReference>
<dbReference type="EMBL" id="GDIQ01052994">
    <property type="protein sequence ID" value="JAN41743.1"/>
    <property type="molecule type" value="Transcribed_RNA"/>
</dbReference>
<accession>A0A0P6EQ86</accession>
<reference evidence="2" key="1">
    <citation type="submission" date="2015-10" db="EMBL/GenBank/DDBJ databases">
        <title>EvidentialGene: Evidence-directed Construction of Complete mRNA Transcriptomes without Genomes.</title>
        <authorList>
            <person name="Gilbert D.G."/>
        </authorList>
    </citation>
    <scope>NUCLEOTIDE SEQUENCE</scope>
</reference>
<dbReference type="InterPro" id="IPR013584">
    <property type="entry name" value="RAP"/>
</dbReference>
<dbReference type="InterPro" id="IPR013579">
    <property type="entry name" value="FAST_2"/>
</dbReference>
<dbReference type="PROSITE" id="PS51286">
    <property type="entry name" value="RAP"/>
    <property type="match status" value="1"/>
</dbReference>
<proteinExistence type="predicted"/>